<evidence type="ECO:0000256" key="11">
    <source>
        <dbReference type="ARBA" id="ARBA00023180"/>
    </source>
</evidence>
<dbReference type="PANTHER" id="PTHR24028:SF296">
    <property type="entry name" value="PROTOCADHERIN 1 GAMMA 11 PRECURSOR-RELATED"/>
    <property type="match status" value="1"/>
</dbReference>
<dbReference type="FunFam" id="2.60.40.60:FF:000006">
    <property type="entry name" value="Protocadherin alpha 2"/>
    <property type="match status" value="1"/>
</dbReference>
<keyword evidence="6" id="KW-0677">Repeat</keyword>
<keyword evidence="4 14" id="KW-0812">Transmembrane</keyword>
<dbReference type="GO" id="GO:0009653">
    <property type="term" value="P:anatomical structure morphogenesis"/>
    <property type="evidence" value="ECO:0007669"/>
    <property type="project" value="UniProtKB-ARBA"/>
</dbReference>
<dbReference type="SMART" id="SM00112">
    <property type="entry name" value="CA"/>
    <property type="match status" value="6"/>
</dbReference>
<keyword evidence="9 14" id="KW-1133">Transmembrane helix</keyword>
<dbReference type="Pfam" id="PF15974">
    <property type="entry name" value="Cadherin_tail"/>
    <property type="match status" value="1"/>
</dbReference>
<evidence type="ECO:0000256" key="6">
    <source>
        <dbReference type="ARBA" id="ARBA00022737"/>
    </source>
</evidence>
<proteinExistence type="predicted"/>
<feature type="domain" description="Cadherin" evidence="16">
    <location>
        <begin position="353"/>
        <end position="449"/>
    </location>
</feature>
<keyword evidence="10 14" id="KW-0472">Membrane</keyword>
<dbReference type="FunFam" id="2.60.40.60:FF:000002">
    <property type="entry name" value="Protocadherin alpha 2"/>
    <property type="match status" value="1"/>
</dbReference>
<dbReference type="InterPro" id="IPR015919">
    <property type="entry name" value="Cadherin-like_sf"/>
</dbReference>
<dbReference type="InterPro" id="IPR050174">
    <property type="entry name" value="Protocadherin/Cadherin-CA"/>
</dbReference>
<dbReference type="Pfam" id="PF16492">
    <property type="entry name" value="Cadherin_C_2"/>
    <property type="match status" value="1"/>
</dbReference>
<protein>
    <submittedName>
        <fullName evidence="17">Protocadherin 2G31</fullName>
    </submittedName>
</protein>
<dbReference type="SUPFAM" id="SSF49313">
    <property type="entry name" value="Cadherin-like"/>
    <property type="match status" value="6"/>
</dbReference>
<feature type="compositionally biased region" description="Low complexity" evidence="13">
    <location>
        <begin position="902"/>
        <end position="916"/>
    </location>
</feature>
<sequence>MGTLHRTMAGQVLLLFSCFALSSVSGQVSYSIPEEMSKGSVVGNMARDFGLDVKRLKSGKARVFTRDSDGYIELNNERGVLLIKDRIDREALCGQTTPCALHFQIILENPMEFYSVTVEITDVNDNPPSFEKNDVKFKISESAVIGAKFILDRAIDPDVGSNGLQSYKLEPSDNFIVKLLDQTDGTKNVEMVLKKPLDREKNEHISLVLTALDGGEPQMSGTMLILITVLDANDNAPIFTQPIYKASIKENAPVGTLVSTVTASDADHGSNGRITYSISNIPDQARGLFEINEESGKICLKGNVDYEKSRSFQINIRASDDGGLVDSCKLIIDVIDMNDNKPNIHIMSKSNVISEDAMSGTVVTMINIEDADSAENGKVHCVLNDNVPFSMKSTTSGFYSLMTDSELDRERESEYNITVSCSDEGVPSLSSSVTLTLQISDVNDNPPVFERSSYEAYIVENNTPGLSIFTVKARDADWNQNARVSYILEDSSVNGVPVSSYVSVSADSGVVHAVRSFDYEQIKDFHFLVKAQDGGSPPLSSNVSVKILIQDQNDNPPQVLYPVQTGGSMVAEMVPRSADVGYLVTKVVAVDVDSGQNAWLSYKLQKATDRALFEVGLQNGEIRTIRQVSDKDAVKQRLSVIVEDNGQPSRSATVIVNVAVADSFPEVLSEFTDFAHDKEYNDNLTFYLVLALAVVSFLFITCLVVIISVKIYRWRQSRILYHSSLPVIPYYPPRYSDTLGTGTLQHVYNYEVCRTTDSRKSDCKFGRAASQNVLIMDPSSTGTMQRIQSEKSILDEPDSPLEQKPPNNDWRFTQGQRPGPSGATGGPEVAMGTGPWPQPPTEAEQLQALMATANVNEATANLGPGTMGLSTRYSPQFTLQHVPDYRQNVYIPGSTATLTSNPQQQQATAQQATQQALPPPQASAQPEPPKAAQTPASKKKSTKKEKK</sequence>
<dbReference type="Pfam" id="PF08266">
    <property type="entry name" value="Cadherin_2"/>
    <property type="match status" value="1"/>
</dbReference>
<evidence type="ECO:0000256" key="4">
    <source>
        <dbReference type="ARBA" id="ARBA00022692"/>
    </source>
</evidence>
<evidence type="ECO:0000256" key="15">
    <source>
        <dbReference type="SAM" id="SignalP"/>
    </source>
</evidence>
<dbReference type="GO" id="GO:0005509">
    <property type="term" value="F:calcium ion binding"/>
    <property type="evidence" value="ECO:0007669"/>
    <property type="project" value="UniProtKB-UniRule"/>
</dbReference>
<feature type="compositionally biased region" description="Pro residues" evidence="13">
    <location>
        <begin position="917"/>
        <end position="929"/>
    </location>
</feature>
<dbReference type="Gene3D" id="2.60.40.60">
    <property type="entry name" value="Cadherins"/>
    <property type="match status" value="6"/>
</dbReference>
<dbReference type="CDD" id="cd11304">
    <property type="entry name" value="Cadherin_repeat"/>
    <property type="match status" value="5"/>
</dbReference>
<feature type="region of interest" description="Disordered" evidence="13">
    <location>
        <begin position="893"/>
        <end position="947"/>
    </location>
</feature>
<keyword evidence="11" id="KW-0325">Glycoprotein</keyword>
<evidence type="ECO:0000256" key="10">
    <source>
        <dbReference type="ARBA" id="ARBA00023136"/>
    </source>
</evidence>
<evidence type="ECO:0000256" key="7">
    <source>
        <dbReference type="ARBA" id="ARBA00022837"/>
    </source>
</evidence>
<dbReference type="FunFam" id="2.60.40.60:FF:000129">
    <property type="entry name" value="protocadherin alpha-C2 isoform X1"/>
    <property type="match status" value="1"/>
</dbReference>
<dbReference type="PROSITE" id="PS51257">
    <property type="entry name" value="PROKAR_LIPOPROTEIN"/>
    <property type="match status" value="1"/>
</dbReference>
<organism evidence="17">
    <name type="scientific">Takifugu rubripes</name>
    <name type="common">Japanese pufferfish</name>
    <name type="synonym">Fugu rubripes</name>
    <dbReference type="NCBI Taxonomy" id="31033"/>
    <lineage>
        <taxon>Eukaryota</taxon>
        <taxon>Metazoa</taxon>
        <taxon>Chordata</taxon>
        <taxon>Craniata</taxon>
        <taxon>Vertebrata</taxon>
        <taxon>Euteleostomi</taxon>
        <taxon>Actinopterygii</taxon>
        <taxon>Neopterygii</taxon>
        <taxon>Teleostei</taxon>
        <taxon>Neoteleostei</taxon>
        <taxon>Acanthomorphata</taxon>
        <taxon>Eupercaria</taxon>
        <taxon>Tetraodontiformes</taxon>
        <taxon>Tetradontoidea</taxon>
        <taxon>Tetraodontidae</taxon>
        <taxon>Takifugu</taxon>
    </lineage>
</organism>
<evidence type="ECO:0000256" key="5">
    <source>
        <dbReference type="ARBA" id="ARBA00022729"/>
    </source>
</evidence>
<dbReference type="GO" id="GO:0007156">
    <property type="term" value="P:homophilic cell adhesion via plasma membrane adhesion molecules"/>
    <property type="evidence" value="ECO:0007669"/>
    <property type="project" value="InterPro"/>
</dbReference>
<reference evidence="17" key="1">
    <citation type="submission" date="2006-09" db="EMBL/GenBank/DDBJ databases">
        <authorList>
            <person name="Yu W.-P."/>
            <person name="Yew K."/>
            <person name="Rajasegaran V."/>
            <person name="Venkatesh B."/>
        </authorList>
    </citation>
    <scope>NUCLEOTIDE SEQUENCE</scope>
</reference>
<feature type="chain" id="PRO_5002670596" evidence="15">
    <location>
        <begin position="27"/>
        <end position="947"/>
    </location>
</feature>
<evidence type="ECO:0000256" key="1">
    <source>
        <dbReference type="ARBA" id="ARBA00003436"/>
    </source>
</evidence>
<evidence type="ECO:0000256" key="13">
    <source>
        <dbReference type="SAM" id="MobiDB-lite"/>
    </source>
</evidence>
<evidence type="ECO:0000256" key="8">
    <source>
        <dbReference type="ARBA" id="ARBA00022889"/>
    </source>
</evidence>
<keyword evidence="3" id="KW-1003">Cell membrane</keyword>
<evidence type="ECO:0000256" key="12">
    <source>
        <dbReference type="PROSITE-ProRule" id="PRU00043"/>
    </source>
</evidence>
<keyword evidence="5 15" id="KW-0732">Signal</keyword>
<evidence type="ECO:0000256" key="9">
    <source>
        <dbReference type="ARBA" id="ARBA00022989"/>
    </source>
</evidence>
<dbReference type="Pfam" id="PF00028">
    <property type="entry name" value="Cadherin"/>
    <property type="match status" value="5"/>
</dbReference>
<keyword evidence="7 12" id="KW-0106">Calcium</keyword>
<feature type="domain" description="Cadherin" evidence="16">
    <location>
        <begin position="240"/>
        <end position="344"/>
    </location>
</feature>
<evidence type="ECO:0000256" key="3">
    <source>
        <dbReference type="ARBA" id="ARBA00022475"/>
    </source>
</evidence>
<dbReference type="InterPro" id="IPR013164">
    <property type="entry name" value="Cadherin_N"/>
</dbReference>
<feature type="domain" description="Cadherin" evidence="16">
    <location>
        <begin position="450"/>
        <end position="559"/>
    </location>
</feature>
<feature type="transmembrane region" description="Helical" evidence="14">
    <location>
        <begin position="684"/>
        <end position="709"/>
    </location>
</feature>
<dbReference type="FunFam" id="2.60.40.60:FF:000001">
    <property type="entry name" value="Protocadherin alpha 2"/>
    <property type="match status" value="1"/>
</dbReference>
<dbReference type="PROSITE" id="PS50268">
    <property type="entry name" value="CADHERIN_2"/>
    <property type="match status" value="6"/>
</dbReference>
<dbReference type="PRINTS" id="PR00205">
    <property type="entry name" value="CADHERIN"/>
</dbReference>
<dbReference type="FunFam" id="2.60.40.60:FF:000004">
    <property type="entry name" value="Protocadherin 1 gamma 2"/>
    <property type="match status" value="1"/>
</dbReference>
<dbReference type="PROSITE" id="PS00232">
    <property type="entry name" value="CADHERIN_1"/>
    <property type="match status" value="3"/>
</dbReference>
<dbReference type="InterPro" id="IPR031904">
    <property type="entry name" value="Cadherin_CBD"/>
</dbReference>
<feature type="region of interest" description="Disordered" evidence="13">
    <location>
        <begin position="780"/>
        <end position="841"/>
    </location>
</feature>
<evidence type="ECO:0000256" key="2">
    <source>
        <dbReference type="ARBA" id="ARBA00004251"/>
    </source>
</evidence>
<dbReference type="PANTHER" id="PTHR24028">
    <property type="entry name" value="CADHERIN-87A"/>
    <property type="match status" value="1"/>
</dbReference>
<dbReference type="AlphaFoldDB" id="A4KCN2"/>
<name>A4KCN2_TAKRU</name>
<dbReference type="InterPro" id="IPR020894">
    <property type="entry name" value="Cadherin_CS"/>
</dbReference>
<comment type="function">
    <text evidence="1">Potential calcium-dependent cell-adhesion protein. May be involved in the establishment and maintenance of specific neuronal connections in the brain.</text>
</comment>
<dbReference type="InterPro" id="IPR032455">
    <property type="entry name" value="Cadherin_C"/>
</dbReference>
<feature type="domain" description="Cadherin" evidence="16">
    <location>
        <begin position="25"/>
        <end position="130"/>
    </location>
</feature>
<dbReference type="GO" id="GO:0005886">
    <property type="term" value="C:plasma membrane"/>
    <property type="evidence" value="ECO:0007669"/>
    <property type="project" value="UniProtKB-SubCell"/>
</dbReference>
<accession>A4KCN2</accession>
<feature type="domain" description="Cadherin" evidence="16">
    <location>
        <begin position="131"/>
        <end position="239"/>
    </location>
</feature>
<feature type="signal peptide" evidence="15">
    <location>
        <begin position="1"/>
        <end position="26"/>
    </location>
</feature>
<feature type="domain" description="Cadherin" evidence="16">
    <location>
        <begin position="574"/>
        <end position="671"/>
    </location>
</feature>
<dbReference type="InterPro" id="IPR002126">
    <property type="entry name" value="Cadherin-like_dom"/>
</dbReference>
<comment type="subcellular location">
    <subcellularLocation>
        <location evidence="2">Cell membrane</location>
        <topology evidence="2">Single-pass type I membrane protein</topology>
    </subcellularLocation>
</comment>
<evidence type="ECO:0000313" key="17">
    <source>
        <dbReference type="EMBL" id="ABL75906.1"/>
    </source>
</evidence>
<evidence type="ECO:0000256" key="14">
    <source>
        <dbReference type="SAM" id="Phobius"/>
    </source>
</evidence>
<dbReference type="EMBL" id="DQ986918">
    <property type="protein sequence ID" value="ABL75906.1"/>
    <property type="molecule type" value="Genomic_DNA"/>
</dbReference>
<evidence type="ECO:0000259" key="16">
    <source>
        <dbReference type="PROSITE" id="PS50268"/>
    </source>
</evidence>
<feature type="compositionally biased region" description="Basic residues" evidence="13">
    <location>
        <begin position="937"/>
        <end position="947"/>
    </location>
</feature>
<reference evidence="17" key="2">
    <citation type="journal article" date="2007" name="BMC Evol. Biol.">
        <title>Sequencing and comparative analysis of fugu protocadherin clusters reveal diversity of protocadherin genes among teleosts.</title>
        <authorList>
            <person name="Yu W.P."/>
            <person name="Yew K."/>
            <person name="Rajasegaran V."/>
            <person name="Venkatesh B."/>
        </authorList>
    </citation>
    <scope>NUCLEOTIDE SEQUENCE</scope>
</reference>
<dbReference type="FunFam" id="2.60.40.60:FF:000007">
    <property type="entry name" value="Protocadherin alpha 2"/>
    <property type="match status" value="1"/>
</dbReference>
<keyword evidence="8" id="KW-0130">Cell adhesion</keyword>